<dbReference type="KEGG" id="csty:KN1_14130"/>
<reference evidence="3 4" key="1">
    <citation type="submission" date="2021-04" db="EMBL/GenBank/DDBJ databases">
        <title>Complete genome sequence of Stygiolobus sp. KN-1.</title>
        <authorList>
            <person name="Nakamura K."/>
            <person name="Sakai H."/>
            <person name="Kurosawa N."/>
        </authorList>
    </citation>
    <scope>NUCLEOTIDE SEQUENCE [LARGE SCALE GENOMIC DNA]</scope>
    <source>
        <strain evidence="3 4">KN-1</strain>
    </source>
</reference>
<dbReference type="Gene3D" id="3.40.50.10640">
    <property type="entry name" value="SSO1389-like"/>
    <property type="match status" value="1"/>
</dbReference>
<dbReference type="InterPro" id="IPR013383">
    <property type="entry name" value="CRISPR-assoc_prot_DxTHG_CS"/>
</dbReference>
<gene>
    <name evidence="3" type="ORF">KN1_14130</name>
</gene>
<dbReference type="Pfam" id="PF22230">
    <property type="entry name" value="Csx1_CARF"/>
    <property type="match status" value="1"/>
</dbReference>
<dbReference type="InterPro" id="IPR019016">
    <property type="entry name" value="Csx1-like_HEPN"/>
</dbReference>
<organism evidence="3 4">
    <name type="scientific">Stygiolobus caldivivus</name>
    <dbReference type="NCBI Taxonomy" id="2824673"/>
    <lineage>
        <taxon>Archaea</taxon>
        <taxon>Thermoproteota</taxon>
        <taxon>Thermoprotei</taxon>
        <taxon>Sulfolobales</taxon>
        <taxon>Sulfolobaceae</taxon>
        <taxon>Stygiolobus</taxon>
    </lineage>
</organism>
<evidence type="ECO:0000259" key="2">
    <source>
        <dbReference type="Pfam" id="PF22230"/>
    </source>
</evidence>
<dbReference type="PANTHER" id="PTHR37169">
    <property type="entry name" value="CRISPR SYSTEM ENDORIBONUCLEASE CSX1-RELATED"/>
    <property type="match status" value="1"/>
</dbReference>
<dbReference type="InterPro" id="IPR053857">
    <property type="entry name" value="Csx1_CARF"/>
</dbReference>
<proteinExistence type="predicted"/>
<dbReference type="Pfam" id="PF09455">
    <property type="entry name" value="Csx1_HEPN"/>
    <property type="match status" value="1"/>
</dbReference>
<dbReference type="EMBL" id="AP024597">
    <property type="protein sequence ID" value="BCU70116.1"/>
    <property type="molecule type" value="Genomic_DNA"/>
</dbReference>
<feature type="domain" description="CRISPR system endoribonuclease Csx1-like HEPN" evidence="1">
    <location>
        <begin position="332"/>
        <end position="408"/>
    </location>
</feature>
<dbReference type="SUPFAM" id="SSF160980">
    <property type="entry name" value="SSO1389-like"/>
    <property type="match status" value="1"/>
</dbReference>
<dbReference type="RefSeq" id="WP_221286515.1">
    <property type="nucleotide sequence ID" value="NZ_AP024597.1"/>
</dbReference>
<protein>
    <submittedName>
        <fullName evidence="3">CRISPR-associated protein</fullName>
    </submittedName>
</protein>
<dbReference type="Gene3D" id="1.10.3740.10">
    <property type="entry name" value="SSO1389-like domains"/>
    <property type="match status" value="1"/>
</dbReference>
<evidence type="ECO:0000259" key="1">
    <source>
        <dbReference type="Pfam" id="PF09455"/>
    </source>
</evidence>
<keyword evidence="4" id="KW-1185">Reference proteome</keyword>
<dbReference type="Proteomes" id="UP000825123">
    <property type="component" value="Chromosome"/>
</dbReference>
<dbReference type="GeneID" id="66163131"/>
<dbReference type="InterPro" id="IPR052875">
    <property type="entry name" value="CRISPR_assoc_ribonuclease"/>
</dbReference>
<dbReference type="CDD" id="cd09728">
    <property type="entry name" value="Csx1_III-U"/>
    <property type="match status" value="1"/>
</dbReference>
<dbReference type="PANTHER" id="PTHR37169:SF1">
    <property type="entry name" value="CRISPR SYSTEM ENDORIBONUCLEASE CSX1"/>
    <property type="match status" value="1"/>
</dbReference>
<feature type="domain" description="CRISPR system endoribonuclease Csx1 CARF" evidence="2">
    <location>
        <begin position="4"/>
        <end position="169"/>
    </location>
</feature>
<dbReference type="InterPro" id="IPR010171">
    <property type="entry name" value="CRISPR_Csx1"/>
</dbReference>
<dbReference type="InterPro" id="IPR027419">
    <property type="entry name" value="CRISPR-assoc_Csx1_C"/>
</dbReference>
<accession>A0A8D5U781</accession>
<dbReference type="AlphaFoldDB" id="A0A8D5U781"/>
<dbReference type="NCBIfam" id="TIGR01897">
    <property type="entry name" value="cas_MJ1666"/>
    <property type="match status" value="1"/>
</dbReference>
<evidence type="ECO:0000313" key="4">
    <source>
        <dbReference type="Proteomes" id="UP000825123"/>
    </source>
</evidence>
<evidence type="ECO:0000313" key="3">
    <source>
        <dbReference type="EMBL" id="BCU70116.1"/>
    </source>
</evidence>
<sequence length="420" mass="47811">MKTLFAPIGDPKNYKEVEYVVDGSDHQYPTKASFDAIRKALSIDHVVVYAGLSLCDLTKNRSYEDCVNYVTGYVKDKLNINDIDLIVAPNVFGNTFVQEDRKNTLFFNFIYYNTLKLLEDKKPDEVYIDITHGINYMPLLATDAIKLASYTYMVNEKEALNLSTFNSEPVVQGVSGPYHITRVYEEKTSTRLSLLHVLSPFLSKDHKNKVQNNVLKGETQCDVDLIYSSVTALFSGIFPYIALIKGGLEQCFRAVEDKLSVVDYMNFRVKTEVRDEGGASRLVYKDKLPVELSHLHSFLDVVMKVTSNVKAGDEVRLSDIEEMAKKFSVSETVRSMVLNEVDLMKKRGIGKEPRLYAEILANSGREGDERRKAQKECDSNRRNLYAHAGFEQNVTYLRKEGDEIYVSYGKCLENVKNHLK</sequence>
<name>A0A8D5U781_9CREN</name>
<dbReference type="NCBIfam" id="TIGR02549">
    <property type="entry name" value="CRISPR_DxTHG"/>
    <property type="match status" value="1"/>
</dbReference>